<keyword evidence="1" id="KW-0175">Coiled coil</keyword>
<dbReference type="InterPro" id="IPR008792">
    <property type="entry name" value="PQQD"/>
</dbReference>
<sequence>MAADAFLSPEWHRVARLKPRLRPHVKIHRHRYRGHTWYVVQDHASGRYHRFSPSAYQLAGMMDGKRTVDELWKALVDQLGDDAPTQTSVVNLLSQLHSADLLQTDVAADPKEMLQRRGKQKRRKLLGRAGNPLAVKFPLWDPDRFLLATLPFVQPLMSKFGALLWLLVVGAGAVLAGMHWPELTANLADRVLTPDGLLMVAIVFPVLKLLHEMGHAYATRAGGGEVHEMGVMLMALAPVPYVDGTASAAFRSKWRRAGVGAAGVIVEAFIAALAMIAWTLLEPGLLRALCFNVMLVAGVSTVIFNLNPLMRLDGYFIACDLLEIPNLGGRANKWWGWIAERRLFGADVEEPSATPWERFWFAVYAPASFAWRMVVLFGIALFVAERFFVIGALVAIAGIVMGLVWPMAKAFWHVGTSPKLQLKRGRAMAITFGGLAAAAFLLAVAPAPLRTTSEGVVWLPEEAIVRAGGDGFIRAVAIAPGSHVGKGMRLVEAEHPELVAQVAVLRTQIEALRARLDSEQFTNRVQAGVTQQEIALKTQELARAEEKLAALEVVSGAEGTFRVPRAEDLPGRYVKRGDVIGFITPESASLVRVVVPQADIELVRDRLGEVEIKLPGRVWEPLSARLVREVPAASDRLPSRALAVEGGGRFASDPASGGEAPRTLQRLFQFDLALPDGLVREAYGSRVFVRFDHGWEPLGAQWWRRGRQLVLARLQL</sequence>
<feature type="transmembrane region" description="Helical" evidence="2">
    <location>
        <begin position="359"/>
        <end position="381"/>
    </location>
</feature>
<dbReference type="PANTHER" id="PTHR13325:SF3">
    <property type="entry name" value="MEMBRANE-BOUND TRANSCRIPTION FACTOR SITE-2 PROTEASE"/>
    <property type="match status" value="1"/>
</dbReference>
<feature type="transmembrane region" description="Helical" evidence="2">
    <location>
        <begin position="160"/>
        <end position="180"/>
    </location>
</feature>
<dbReference type="OrthoDB" id="9759690at2"/>
<keyword evidence="2" id="KW-1133">Transmembrane helix</keyword>
<dbReference type="GO" id="GO:0005737">
    <property type="term" value="C:cytoplasm"/>
    <property type="evidence" value="ECO:0007669"/>
    <property type="project" value="TreeGrafter"/>
</dbReference>
<feature type="transmembrane region" description="Helical" evidence="2">
    <location>
        <begin position="257"/>
        <end position="278"/>
    </location>
</feature>
<feature type="transmembrane region" description="Helical" evidence="2">
    <location>
        <begin position="192"/>
        <end position="210"/>
    </location>
</feature>
<dbReference type="InterPro" id="IPR001193">
    <property type="entry name" value="MBTPS2"/>
</dbReference>
<keyword evidence="4" id="KW-1185">Reference proteome</keyword>
<proteinExistence type="predicted"/>
<dbReference type="AlphaFoldDB" id="A0A317FFN0"/>
<dbReference type="RefSeq" id="WP_109868506.1">
    <property type="nucleotide sequence ID" value="NZ_QGNA01000001.1"/>
</dbReference>
<evidence type="ECO:0000313" key="3">
    <source>
        <dbReference type="EMBL" id="PWS37884.1"/>
    </source>
</evidence>
<evidence type="ECO:0000256" key="2">
    <source>
        <dbReference type="SAM" id="Phobius"/>
    </source>
</evidence>
<dbReference type="Proteomes" id="UP000245765">
    <property type="component" value="Unassembled WGS sequence"/>
</dbReference>
<dbReference type="PANTHER" id="PTHR13325">
    <property type="entry name" value="PROTEASE M50 MEMBRANE-BOUND TRANSCRIPTION FACTOR SITE 2 PROTEASE"/>
    <property type="match status" value="1"/>
</dbReference>
<dbReference type="GO" id="GO:0031293">
    <property type="term" value="P:membrane protein intracellular domain proteolysis"/>
    <property type="evidence" value="ECO:0007669"/>
    <property type="project" value="TreeGrafter"/>
</dbReference>
<feature type="transmembrane region" description="Helical" evidence="2">
    <location>
        <begin position="284"/>
        <end position="306"/>
    </location>
</feature>
<reference evidence="4" key="1">
    <citation type="submission" date="2018-05" db="EMBL/GenBank/DDBJ databases">
        <authorList>
            <person name="Du Z."/>
            <person name="Wang X."/>
        </authorList>
    </citation>
    <scope>NUCLEOTIDE SEQUENCE [LARGE SCALE GENOMIC DNA]</scope>
    <source>
        <strain evidence="4">CQN31</strain>
    </source>
</reference>
<dbReference type="Pfam" id="PF05402">
    <property type="entry name" value="PqqD"/>
    <property type="match status" value="1"/>
</dbReference>
<name>A0A317FFN0_9PROT</name>
<keyword evidence="2" id="KW-0472">Membrane</keyword>
<feature type="transmembrane region" description="Helical" evidence="2">
    <location>
        <begin position="387"/>
        <end position="408"/>
    </location>
</feature>
<accession>A0A317FFN0</accession>
<evidence type="ECO:0000256" key="1">
    <source>
        <dbReference type="SAM" id="Coils"/>
    </source>
</evidence>
<comment type="caution">
    <text evidence="3">The sequence shown here is derived from an EMBL/GenBank/DDBJ whole genome shotgun (WGS) entry which is preliminary data.</text>
</comment>
<dbReference type="InterPro" id="IPR041881">
    <property type="entry name" value="PqqD_sf"/>
</dbReference>
<evidence type="ECO:0000313" key="4">
    <source>
        <dbReference type="Proteomes" id="UP000245765"/>
    </source>
</evidence>
<gene>
    <name evidence="3" type="ORF">DFH01_00780</name>
</gene>
<keyword evidence="2" id="KW-0812">Transmembrane</keyword>
<dbReference type="Gene3D" id="1.10.10.1150">
    <property type="entry name" value="Coenzyme PQQ synthesis protein D (PqqD)"/>
    <property type="match status" value="1"/>
</dbReference>
<feature type="transmembrane region" description="Helical" evidence="2">
    <location>
        <begin position="429"/>
        <end position="449"/>
    </location>
</feature>
<dbReference type="EMBL" id="QGNA01000001">
    <property type="protein sequence ID" value="PWS37884.1"/>
    <property type="molecule type" value="Genomic_DNA"/>
</dbReference>
<dbReference type="GO" id="GO:0016020">
    <property type="term" value="C:membrane"/>
    <property type="evidence" value="ECO:0007669"/>
    <property type="project" value="InterPro"/>
</dbReference>
<dbReference type="GO" id="GO:0004222">
    <property type="term" value="F:metalloendopeptidase activity"/>
    <property type="evidence" value="ECO:0007669"/>
    <property type="project" value="InterPro"/>
</dbReference>
<protein>
    <recommendedName>
        <fullName evidence="5">Peptidase M50</fullName>
    </recommendedName>
</protein>
<feature type="coiled-coil region" evidence="1">
    <location>
        <begin position="527"/>
        <end position="554"/>
    </location>
</feature>
<evidence type="ECO:0008006" key="5">
    <source>
        <dbReference type="Google" id="ProtNLM"/>
    </source>
</evidence>
<organism evidence="3 4">
    <name type="scientific">Falsiroseomonas bella</name>
    <dbReference type="NCBI Taxonomy" id="2184016"/>
    <lineage>
        <taxon>Bacteria</taxon>
        <taxon>Pseudomonadati</taxon>
        <taxon>Pseudomonadota</taxon>
        <taxon>Alphaproteobacteria</taxon>
        <taxon>Acetobacterales</taxon>
        <taxon>Roseomonadaceae</taxon>
        <taxon>Falsiroseomonas</taxon>
    </lineage>
</organism>